<keyword evidence="2" id="KW-1185">Reference proteome</keyword>
<name>A0AA45HHZ7_9BACT</name>
<organism evidence="1 2">
    <name type="scientific">Oceanotoga teriensis</name>
    <dbReference type="NCBI Taxonomy" id="515440"/>
    <lineage>
        <taxon>Bacteria</taxon>
        <taxon>Thermotogati</taxon>
        <taxon>Thermotogota</taxon>
        <taxon>Thermotogae</taxon>
        <taxon>Petrotogales</taxon>
        <taxon>Petrotogaceae</taxon>
        <taxon>Oceanotoga</taxon>
    </lineage>
</organism>
<sequence length="114" mass="13290">MKSKDELAVLEKIEAMDEEYKILAKKVHEIILNSVPDLCPRLWYGMPGYAKSKRDPVLIFHRADKYMTFGLTEHAYFSVEDGKEDNLMECAWFFTELNENTEKKISDIVKKAVL</sequence>
<comment type="caution">
    <text evidence="1">The sequence shown here is derived from an EMBL/GenBank/DDBJ whole genome shotgun (WGS) entry which is preliminary data.</text>
</comment>
<proteinExistence type="predicted"/>
<reference evidence="1 2" key="1">
    <citation type="submission" date="2018-05" db="EMBL/GenBank/DDBJ databases">
        <title>Genomic Encyclopedia of Type Strains, Phase IV (KMG-IV): sequencing the most valuable type-strain genomes for metagenomic binning, comparative biology and taxonomic classification.</title>
        <authorList>
            <person name="Goeker M."/>
        </authorList>
    </citation>
    <scope>NUCLEOTIDE SEQUENCE [LARGE SCALE GENOMIC DNA]</scope>
    <source>
        <strain evidence="1 2">DSM 24906</strain>
    </source>
</reference>
<protein>
    <submittedName>
        <fullName evidence="1">Uncharacterized protein DUF1801</fullName>
    </submittedName>
</protein>
<dbReference type="AlphaFoldDB" id="A0AA45HHZ7"/>
<dbReference type="EMBL" id="QGGI01000020">
    <property type="protein sequence ID" value="PWJ88081.1"/>
    <property type="molecule type" value="Genomic_DNA"/>
</dbReference>
<evidence type="ECO:0000313" key="1">
    <source>
        <dbReference type="EMBL" id="PWJ88081.1"/>
    </source>
</evidence>
<dbReference type="Proteomes" id="UP000245921">
    <property type="component" value="Unassembled WGS sequence"/>
</dbReference>
<evidence type="ECO:0000313" key="2">
    <source>
        <dbReference type="Proteomes" id="UP000245921"/>
    </source>
</evidence>
<dbReference type="SUPFAM" id="SSF159888">
    <property type="entry name" value="YdhG-like"/>
    <property type="match status" value="1"/>
</dbReference>
<accession>A0AA45HHZ7</accession>
<gene>
    <name evidence="1" type="ORF">C7380_12019</name>
</gene>
<dbReference type="RefSeq" id="WP_206050597.1">
    <property type="nucleotide sequence ID" value="NZ_JAMHJO010000002.1"/>
</dbReference>